<evidence type="ECO:0000313" key="1">
    <source>
        <dbReference type="EMBL" id="ESR42122.1"/>
    </source>
</evidence>
<gene>
    <name evidence="1" type="ORF">CICLE_v10013316mg</name>
</gene>
<dbReference type="InParanoid" id="V4SN77"/>
<keyword evidence="2" id="KW-1185">Reference proteome</keyword>
<evidence type="ECO:0000313" key="2">
    <source>
        <dbReference type="Proteomes" id="UP000030687"/>
    </source>
</evidence>
<organism evidence="1 2">
    <name type="scientific">Citrus clementina</name>
    <name type="common">Clementine</name>
    <name type="synonym">Citrus deliciosa x Citrus sinensis</name>
    <dbReference type="NCBI Taxonomy" id="85681"/>
    <lineage>
        <taxon>Eukaryota</taxon>
        <taxon>Viridiplantae</taxon>
        <taxon>Streptophyta</taxon>
        <taxon>Embryophyta</taxon>
        <taxon>Tracheophyta</taxon>
        <taxon>Spermatophyta</taxon>
        <taxon>Magnoliopsida</taxon>
        <taxon>eudicotyledons</taxon>
        <taxon>Gunneridae</taxon>
        <taxon>Pentapetalae</taxon>
        <taxon>rosids</taxon>
        <taxon>malvids</taxon>
        <taxon>Sapindales</taxon>
        <taxon>Rutaceae</taxon>
        <taxon>Aurantioideae</taxon>
        <taxon>Citrus</taxon>
    </lineage>
</organism>
<reference evidence="1 2" key="1">
    <citation type="submission" date="2013-10" db="EMBL/GenBank/DDBJ databases">
        <authorList>
            <consortium name="International Citrus Genome Consortium"/>
            <person name="Jenkins J."/>
            <person name="Schmutz J."/>
            <person name="Prochnik S."/>
            <person name="Rokhsar D."/>
            <person name="Gmitter F."/>
            <person name="Ollitrault P."/>
            <person name="Machado M."/>
            <person name="Talon M."/>
            <person name="Wincker P."/>
            <person name="Jaillon O."/>
            <person name="Morgante M."/>
        </authorList>
    </citation>
    <scope>NUCLEOTIDE SEQUENCE</scope>
    <source>
        <strain evidence="2">cv. Clemenules</strain>
    </source>
</reference>
<name>V4SN77_CITCL</name>
<proteinExistence type="predicted"/>
<dbReference type="Gramene" id="ESR42122">
    <property type="protein sequence ID" value="ESR42122"/>
    <property type="gene ID" value="CICLE_v10013316mg"/>
</dbReference>
<dbReference type="AlphaFoldDB" id="V4SN77"/>
<accession>V4SN77</accession>
<dbReference type="EMBL" id="KI536861">
    <property type="protein sequence ID" value="ESR42122.1"/>
    <property type="molecule type" value="Genomic_DNA"/>
</dbReference>
<dbReference type="KEGG" id="cic:CICLE_v10013316mg"/>
<sequence length="77" mass="8624">MIPNPTNIPLFNGSTSSFSMSLMTNHKVQTLSRMLQGNMQELFLRGSSVTSLQNCEFCNSPWDKNPSQTSGKRNKVK</sequence>
<dbReference type="Proteomes" id="UP000030687">
    <property type="component" value="Unassembled WGS sequence"/>
</dbReference>
<protein>
    <submittedName>
        <fullName evidence="1">Uncharacterized protein</fullName>
    </submittedName>
</protein>